<evidence type="ECO:0000256" key="2">
    <source>
        <dbReference type="RuleBase" id="RU003682"/>
    </source>
</evidence>
<protein>
    <recommendedName>
        <fullName evidence="3">Fe2OG dioxygenase domain-containing protein</fullName>
    </recommendedName>
</protein>
<dbReference type="GeneID" id="64967201"/>
<dbReference type="GO" id="GO:0044283">
    <property type="term" value="P:small molecule biosynthetic process"/>
    <property type="evidence" value="ECO:0007669"/>
    <property type="project" value="UniProtKB-ARBA"/>
</dbReference>
<gene>
    <name evidence="4" type="ORF">APUU_10024A</name>
</gene>
<dbReference type="PROSITE" id="PS51471">
    <property type="entry name" value="FE2OG_OXY"/>
    <property type="match status" value="1"/>
</dbReference>
<evidence type="ECO:0000313" key="5">
    <source>
        <dbReference type="Proteomes" id="UP000654913"/>
    </source>
</evidence>
<dbReference type="Pfam" id="PF03171">
    <property type="entry name" value="2OG-FeII_Oxy"/>
    <property type="match status" value="1"/>
</dbReference>
<dbReference type="Pfam" id="PF14226">
    <property type="entry name" value="DIOX_N"/>
    <property type="match status" value="1"/>
</dbReference>
<dbReference type="OrthoDB" id="406156at2759"/>
<dbReference type="EMBL" id="AP024443">
    <property type="protein sequence ID" value="BCS17196.1"/>
    <property type="molecule type" value="Genomic_DNA"/>
</dbReference>
<dbReference type="InterPro" id="IPR005123">
    <property type="entry name" value="Oxoglu/Fe-dep_dioxygenase_dom"/>
</dbReference>
<proteinExistence type="inferred from homology"/>
<dbReference type="Gene3D" id="2.60.120.330">
    <property type="entry name" value="B-lactam Antibiotic, Isopenicillin N Synthase, Chain"/>
    <property type="match status" value="1"/>
</dbReference>
<evidence type="ECO:0000259" key="3">
    <source>
        <dbReference type="PROSITE" id="PS51471"/>
    </source>
</evidence>
<keyword evidence="5" id="KW-1185">Reference proteome</keyword>
<dbReference type="InterPro" id="IPR050231">
    <property type="entry name" value="Iron_ascorbate_oxido_reductase"/>
</dbReference>
<name>A0A7R7X9F7_9EURO</name>
<dbReference type="Proteomes" id="UP000654913">
    <property type="component" value="Chromosome 1"/>
</dbReference>
<dbReference type="InterPro" id="IPR044861">
    <property type="entry name" value="IPNS-like_FE2OG_OXY"/>
</dbReference>
<dbReference type="SUPFAM" id="SSF51197">
    <property type="entry name" value="Clavaminate synthase-like"/>
    <property type="match status" value="1"/>
</dbReference>
<keyword evidence="2" id="KW-0408">Iron</keyword>
<feature type="domain" description="Fe2OG dioxygenase" evidence="3">
    <location>
        <begin position="188"/>
        <end position="299"/>
    </location>
</feature>
<keyword evidence="2" id="KW-0560">Oxidoreductase</keyword>
<sequence>MIAKPLPEVDHFNAVKPTKADVPYVSLSQVDLSKYNQGREAQEALAKQIKQAMSTQGFFILINHGITVEEITRQVDIGHTILGRTSDEEKLRLKAPIIEEGSYFGFKPMGHWRNKGAVRDKIENFNAYRDLTLREQPKALEPYRPEIQKFIDDCHKSILHKILHLFGIALKLDDEEYFVKAFDYKKHDESWLRYMEYYDDYTDEERKATGGQWLEGHRDLTALSFVFSQPMASLQVRDVDDNAEWKYVPHIPGAVIVNAGEIMQWWTGNYFTAAIHRVHEPPQDQRGHNRSSVFYFAVPNDDIVINTLLDQSPVLREAGVEIAHEPENAPTSKEWCNARIKITRRGTVWDNAKAEDTVVTEKVGKVTTKWFR</sequence>
<dbReference type="GO" id="GO:0046872">
    <property type="term" value="F:metal ion binding"/>
    <property type="evidence" value="ECO:0007669"/>
    <property type="project" value="UniProtKB-KW"/>
</dbReference>
<dbReference type="InterPro" id="IPR026992">
    <property type="entry name" value="DIOX_N"/>
</dbReference>
<evidence type="ECO:0000256" key="1">
    <source>
        <dbReference type="ARBA" id="ARBA00008056"/>
    </source>
</evidence>
<reference evidence="4" key="2">
    <citation type="submission" date="2021-02" db="EMBL/GenBank/DDBJ databases">
        <title>Aspergillus puulaauensis MK2 genome sequence.</title>
        <authorList>
            <person name="Futagami T."/>
            <person name="Mori K."/>
            <person name="Kadooka C."/>
            <person name="Tanaka T."/>
        </authorList>
    </citation>
    <scope>NUCLEOTIDE SEQUENCE</scope>
    <source>
        <strain evidence="4">MK2</strain>
    </source>
</reference>
<reference evidence="4" key="1">
    <citation type="submission" date="2021-01" db="EMBL/GenBank/DDBJ databases">
        <authorList>
            <consortium name="Aspergillus puulaauensis MK2 genome sequencing consortium"/>
            <person name="Kazuki M."/>
            <person name="Futagami T."/>
        </authorList>
    </citation>
    <scope>NUCLEOTIDE SEQUENCE</scope>
    <source>
        <strain evidence="4">MK2</strain>
    </source>
</reference>
<dbReference type="RefSeq" id="XP_041549390.1">
    <property type="nucleotide sequence ID" value="XM_041698596.1"/>
</dbReference>
<accession>A0A7R7X9F7</accession>
<evidence type="ECO:0000313" key="4">
    <source>
        <dbReference type="EMBL" id="BCS17196.1"/>
    </source>
</evidence>
<keyword evidence="2" id="KW-0479">Metal-binding</keyword>
<dbReference type="KEGG" id="apuu:APUU_10024A"/>
<dbReference type="GO" id="GO:0016491">
    <property type="term" value="F:oxidoreductase activity"/>
    <property type="evidence" value="ECO:0007669"/>
    <property type="project" value="UniProtKB-KW"/>
</dbReference>
<dbReference type="PANTHER" id="PTHR47990">
    <property type="entry name" value="2-OXOGLUTARATE (2OG) AND FE(II)-DEPENDENT OXYGENASE SUPERFAMILY PROTEIN-RELATED"/>
    <property type="match status" value="1"/>
</dbReference>
<dbReference type="InterPro" id="IPR027443">
    <property type="entry name" value="IPNS-like_sf"/>
</dbReference>
<organism evidence="4 5">
    <name type="scientific">Aspergillus puulaauensis</name>
    <dbReference type="NCBI Taxonomy" id="1220207"/>
    <lineage>
        <taxon>Eukaryota</taxon>
        <taxon>Fungi</taxon>
        <taxon>Dikarya</taxon>
        <taxon>Ascomycota</taxon>
        <taxon>Pezizomycotina</taxon>
        <taxon>Eurotiomycetes</taxon>
        <taxon>Eurotiomycetidae</taxon>
        <taxon>Eurotiales</taxon>
        <taxon>Aspergillaceae</taxon>
        <taxon>Aspergillus</taxon>
    </lineage>
</organism>
<comment type="similarity">
    <text evidence="1 2">Belongs to the iron/ascorbate-dependent oxidoreductase family.</text>
</comment>
<dbReference type="AlphaFoldDB" id="A0A7R7X9F7"/>
<dbReference type="PRINTS" id="PR00682">
    <property type="entry name" value="IPNSYNTHASE"/>
</dbReference>